<reference evidence="2" key="1">
    <citation type="submission" date="2022-11" db="UniProtKB">
        <authorList>
            <consortium name="WormBaseParasite"/>
        </authorList>
    </citation>
    <scope>IDENTIFICATION</scope>
</reference>
<dbReference type="InterPro" id="IPR021109">
    <property type="entry name" value="Peptidase_aspartic_dom_sf"/>
</dbReference>
<proteinExistence type="predicted"/>
<name>A0A915KUB2_ROMCU</name>
<dbReference type="AlphaFoldDB" id="A0A915KUB2"/>
<dbReference type="InterPro" id="IPR001969">
    <property type="entry name" value="Aspartic_peptidase_AS"/>
</dbReference>
<dbReference type="WBParaSite" id="nRc.2.0.1.t41173-RA">
    <property type="protein sequence ID" value="nRc.2.0.1.t41173-RA"/>
    <property type="gene ID" value="nRc.2.0.1.g41173"/>
</dbReference>
<organism evidence="1 2">
    <name type="scientific">Romanomermis culicivorax</name>
    <name type="common">Nematode worm</name>
    <dbReference type="NCBI Taxonomy" id="13658"/>
    <lineage>
        <taxon>Eukaryota</taxon>
        <taxon>Metazoa</taxon>
        <taxon>Ecdysozoa</taxon>
        <taxon>Nematoda</taxon>
        <taxon>Enoplea</taxon>
        <taxon>Dorylaimia</taxon>
        <taxon>Mermithida</taxon>
        <taxon>Mermithoidea</taxon>
        <taxon>Mermithidae</taxon>
        <taxon>Romanomermis</taxon>
    </lineage>
</organism>
<dbReference type="Proteomes" id="UP000887565">
    <property type="component" value="Unplaced"/>
</dbReference>
<keyword evidence="1" id="KW-1185">Reference proteome</keyword>
<accession>A0A915KUB2</accession>
<dbReference type="PROSITE" id="PS00141">
    <property type="entry name" value="ASP_PROTEASE"/>
    <property type="match status" value="1"/>
</dbReference>
<protein>
    <submittedName>
        <fullName evidence="2">Peptidase A2 domain-containing protein</fullName>
    </submittedName>
</protein>
<evidence type="ECO:0000313" key="2">
    <source>
        <dbReference type="WBParaSite" id="nRc.2.0.1.t41173-RA"/>
    </source>
</evidence>
<evidence type="ECO:0000313" key="1">
    <source>
        <dbReference type="Proteomes" id="UP000887565"/>
    </source>
</evidence>
<dbReference type="GO" id="GO:0004190">
    <property type="term" value="F:aspartic-type endopeptidase activity"/>
    <property type="evidence" value="ECO:0007669"/>
    <property type="project" value="InterPro"/>
</dbReference>
<dbReference type="GO" id="GO:0006508">
    <property type="term" value="P:proteolysis"/>
    <property type="evidence" value="ECO:0007669"/>
    <property type="project" value="InterPro"/>
</dbReference>
<dbReference type="PROSITE" id="PS51257">
    <property type="entry name" value="PROKAR_LIPOPROTEIN"/>
    <property type="match status" value="1"/>
</dbReference>
<dbReference type="SUPFAM" id="SSF50630">
    <property type="entry name" value="Acid proteases"/>
    <property type="match status" value="1"/>
</dbReference>
<dbReference type="Gene3D" id="2.40.70.10">
    <property type="entry name" value="Acid Proteases"/>
    <property type="match status" value="1"/>
</dbReference>
<sequence>MRAFQIPIKLGLVKAHALIDTGAQCSVLSSCHVECALDTQSLQLPICDKIKVPHGAIINAHSPVVITMESAFREHMIKCVILDDGNNDQCIISTDFLAHPNIHVIINFKDNYIEIQVVKLPLNVITTVPLHMELFLNATNHNLLKEIPEAERVSFYDDKSDTFSQIKEIEAEHTV</sequence>